<dbReference type="GO" id="GO:0016846">
    <property type="term" value="F:carbon-sulfur lyase activity"/>
    <property type="evidence" value="ECO:0007669"/>
    <property type="project" value="InterPro"/>
</dbReference>
<protein>
    <submittedName>
        <fullName evidence="6">Glutathione-dependent formaldehyde-activating enzyme</fullName>
    </submittedName>
</protein>
<evidence type="ECO:0000313" key="6">
    <source>
        <dbReference type="EMBL" id="SLN29850.1"/>
    </source>
</evidence>
<organism evidence="6 7">
    <name type="scientific">Pseudoruegeria aquimaris</name>
    <dbReference type="NCBI Taxonomy" id="393663"/>
    <lineage>
        <taxon>Bacteria</taxon>
        <taxon>Pseudomonadati</taxon>
        <taxon>Pseudomonadota</taxon>
        <taxon>Alphaproteobacteria</taxon>
        <taxon>Rhodobacterales</taxon>
        <taxon>Roseobacteraceae</taxon>
        <taxon>Pseudoruegeria</taxon>
    </lineage>
</organism>
<reference evidence="6 7" key="1">
    <citation type="submission" date="2017-03" db="EMBL/GenBank/DDBJ databases">
        <authorList>
            <person name="Afonso C.L."/>
            <person name="Miller P.J."/>
            <person name="Scott M.A."/>
            <person name="Spackman E."/>
            <person name="Goraichik I."/>
            <person name="Dimitrov K.M."/>
            <person name="Suarez D.L."/>
            <person name="Swayne D.E."/>
        </authorList>
    </citation>
    <scope>NUCLEOTIDE SEQUENCE [LARGE SCALE GENOMIC DNA]</scope>
    <source>
        <strain evidence="6 7">CECT 7680</strain>
    </source>
</reference>
<evidence type="ECO:0000256" key="2">
    <source>
        <dbReference type="ARBA" id="ARBA00022723"/>
    </source>
</evidence>
<keyword evidence="4" id="KW-0456">Lyase</keyword>
<evidence type="ECO:0000256" key="4">
    <source>
        <dbReference type="ARBA" id="ARBA00023239"/>
    </source>
</evidence>
<comment type="similarity">
    <text evidence="1">Belongs to the Gfa family.</text>
</comment>
<dbReference type="PANTHER" id="PTHR33337:SF40">
    <property type="entry name" value="CENP-V_GFA DOMAIN-CONTAINING PROTEIN-RELATED"/>
    <property type="match status" value="1"/>
</dbReference>
<keyword evidence="3" id="KW-0862">Zinc</keyword>
<gene>
    <name evidence="6" type="ORF">PSA7680_01398</name>
</gene>
<dbReference type="GO" id="GO:0046872">
    <property type="term" value="F:metal ion binding"/>
    <property type="evidence" value="ECO:0007669"/>
    <property type="project" value="UniProtKB-KW"/>
</dbReference>
<evidence type="ECO:0000256" key="1">
    <source>
        <dbReference type="ARBA" id="ARBA00005495"/>
    </source>
</evidence>
<evidence type="ECO:0000256" key="3">
    <source>
        <dbReference type="ARBA" id="ARBA00022833"/>
    </source>
</evidence>
<sequence length="142" mass="15560">MSDLKGHCLCGETRWEAEGPMLWACHCHCADCRRQCAAPVVTFLGVAEAGFRWSGTEPGQYVSSPGVTRSFCRTCGTPMAFKAERYGGEIHLYAASLETPEAFTPRFHVHHAEKLPWIALDDDLPRYEGFAPADAPEIGDAG</sequence>
<dbReference type="PANTHER" id="PTHR33337">
    <property type="entry name" value="GFA DOMAIN-CONTAINING PROTEIN"/>
    <property type="match status" value="1"/>
</dbReference>
<name>A0A1Y5S0D7_9RHOB</name>
<dbReference type="Gene3D" id="3.90.1590.10">
    <property type="entry name" value="glutathione-dependent formaldehyde- activating enzyme (gfa)"/>
    <property type="match status" value="1"/>
</dbReference>
<keyword evidence="7" id="KW-1185">Reference proteome</keyword>
<dbReference type="PROSITE" id="PS51891">
    <property type="entry name" value="CENP_V_GFA"/>
    <property type="match status" value="1"/>
</dbReference>
<keyword evidence="2" id="KW-0479">Metal-binding</keyword>
<dbReference type="EMBL" id="FWFQ01000008">
    <property type="protein sequence ID" value="SLN29850.1"/>
    <property type="molecule type" value="Genomic_DNA"/>
</dbReference>
<feature type="domain" description="CENP-V/GFA" evidence="5">
    <location>
        <begin position="4"/>
        <end position="118"/>
    </location>
</feature>
<dbReference type="Pfam" id="PF04828">
    <property type="entry name" value="GFA"/>
    <property type="match status" value="1"/>
</dbReference>
<accession>A0A1Y5S0D7</accession>
<evidence type="ECO:0000259" key="5">
    <source>
        <dbReference type="PROSITE" id="PS51891"/>
    </source>
</evidence>
<dbReference type="InterPro" id="IPR006913">
    <property type="entry name" value="CENP-V/GFA"/>
</dbReference>
<dbReference type="InterPro" id="IPR011057">
    <property type="entry name" value="Mss4-like_sf"/>
</dbReference>
<evidence type="ECO:0000313" key="7">
    <source>
        <dbReference type="Proteomes" id="UP000193409"/>
    </source>
</evidence>
<dbReference type="SUPFAM" id="SSF51316">
    <property type="entry name" value="Mss4-like"/>
    <property type="match status" value="1"/>
</dbReference>
<dbReference type="Proteomes" id="UP000193409">
    <property type="component" value="Unassembled WGS sequence"/>
</dbReference>
<dbReference type="OrthoDB" id="9807246at2"/>
<dbReference type="AlphaFoldDB" id="A0A1Y5S0D7"/>
<proteinExistence type="inferred from homology"/>
<dbReference type="RefSeq" id="WP_139838575.1">
    <property type="nucleotide sequence ID" value="NZ_FWFQ01000008.1"/>
</dbReference>